<organism evidence="2 3">
    <name type="scientific">Amycolatopsis bartoniae</name>
    <dbReference type="NCBI Taxonomy" id="941986"/>
    <lineage>
        <taxon>Bacteria</taxon>
        <taxon>Bacillati</taxon>
        <taxon>Actinomycetota</taxon>
        <taxon>Actinomycetes</taxon>
        <taxon>Pseudonocardiales</taxon>
        <taxon>Pseudonocardiaceae</taxon>
        <taxon>Amycolatopsis</taxon>
    </lineage>
</organism>
<dbReference type="RefSeq" id="WP_145934168.1">
    <property type="nucleotide sequence ID" value="NZ_BNAV01000003.1"/>
</dbReference>
<gene>
    <name evidence="2" type="ORF">GCM10017566_24230</name>
</gene>
<protein>
    <recommendedName>
        <fullName evidence="4">HEAT repeat domain-containing protein</fullName>
    </recommendedName>
</protein>
<feature type="region of interest" description="Disordered" evidence="1">
    <location>
        <begin position="713"/>
        <end position="738"/>
    </location>
</feature>
<dbReference type="Proteomes" id="UP000658656">
    <property type="component" value="Unassembled WGS sequence"/>
</dbReference>
<comment type="caution">
    <text evidence="2">The sequence shown here is derived from an EMBL/GenBank/DDBJ whole genome shotgun (WGS) entry which is preliminary data.</text>
</comment>
<sequence length="738" mass="80605">MTAHDETPAEIVELERVVQAAVEEMSKSDYLDPSGARELLAETAHHRAFVSSSTSMVDIAAGAKRFTWPPELNEAQRRETVGRLLGGCGIIVEYAGDFRFARPEVEAYLAAWQVVRRHPRGPRRWDPRTWKYLAPQPTWPWPGSEVHLFLAALWWPGARTAVERQLARLLHERYRDPNVHFVLELVRRNLLPGSDLGPRTARLLREALTGDRLDEQDWANTAGWLHQLDPENAVAELETIVRFPLPGTSDRRRLLATTWLLKHVPDRGRGSLEILAANLCGPPPERFEVARAIADLDPALGVRVLLQLANTPDMHDLRADAAIASGRPGVMAELVEHGRGLSDEARLRLISELLTRDRARGVAAAQRFAATAAAATRLRVAELLKPHDAREALRIANAVAWPPDSVVDGGTRFGAVILIGKIDPAKAIPALEQLSATASVPAEIRLDAATYIVTEHQGPVTALVKLAQATDVSRTHRARAAQQAGRIEPETGARLLVALAESAPLDSSRLDLLKKAHALHPKFAAETLAKLAGNRRAPGRLRIQAVDLAGPALGKPRRLALYSEIAATADDETALAAARKVLAADPGQGRRLMAALAARTTASFPYRLAAAQEAGREAMGSLRELSTTARPETLRLEAAQALAKFDQSSAKSALKGLVKRNQGQIRIDAALSLTGTSAVDALTRIACDRHEKDTFRLEAALEAKKLEQKRGRQLLRDLAGNPRNSRALREAAQRHLKK</sequence>
<reference evidence="2" key="2">
    <citation type="submission" date="2020-09" db="EMBL/GenBank/DDBJ databases">
        <authorList>
            <person name="Sun Q."/>
            <person name="Zhou Y."/>
        </authorList>
    </citation>
    <scope>NUCLEOTIDE SEQUENCE</scope>
    <source>
        <strain evidence="2">CGMCC 4.7679</strain>
    </source>
</reference>
<evidence type="ECO:0008006" key="4">
    <source>
        <dbReference type="Google" id="ProtNLM"/>
    </source>
</evidence>
<name>A0A8H9MD88_9PSEU</name>
<dbReference type="EMBL" id="BNAV01000003">
    <property type="protein sequence ID" value="GHF50273.1"/>
    <property type="molecule type" value="Genomic_DNA"/>
</dbReference>
<dbReference type="AlphaFoldDB" id="A0A8H9MD88"/>
<evidence type="ECO:0000313" key="2">
    <source>
        <dbReference type="EMBL" id="GHF50273.1"/>
    </source>
</evidence>
<feature type="compositionally biased region" description="Basic and acidic residues" evidence="1">
    <location>
        <begin position="727"/>
        <end position="738"/>
    </location>
</feature>
<evidence type="ECO:0000313" key="3">
    <source>
        <dbReference type="Proteomes" id="UP000658656"/>
    </source>
</evidence>
<reference evidence="2" key="1">
    <citation type="journal article" date="2014" name="Int. J. Syst. Evol. Microbiol.">
        <title>Complete genome sequence of Corynebacterium casei LMG S-19264T (=DSM 44701T), isolated from a smear-ripened cheese.</title>
        <authorList>
            <consortium name="US DOE Joint Genome Institute (JGI-PGF)"/>
            <person name="Walter F."/>
            <person name="Albersmeier A."/>
            <person name="Kalinowski J."/>
            <person name="Ruckert C."/>
        </authorList>
    </citation>
    <scope>NUCLEOTIDE SEQUENCE</scope>
    <source>
        <strain evidence="2">CGMCC 4.7679</strain>
    </source>
</reference>
<accession>A0A8H9MD88</accession>
<evidence type="ECO:0000256" key="1">
    <source>
        <dbReference type="SAM" id="MobiDB-lite"/>
    </source>
</evidence>
<proteinExistence type="predicted"/>
<dbReference type="OrthoDB" id="3591235at2"/>
<keyword evidence="3" id="KW-1185">Reference proteome</keyword>